<dbReference type="InterPro" id="IPR050204">
    <property type="entry name" value="AraC_XylS_family_regulators"/>
</dbReference>
<reference evidence="5 6" key="1">
    <citation type="submission" date="2021-04" db="EMBL/GenBank/DDBJ databases">
        <title>Draft genome sequence of Paenibacillus cisolokensis, LC2-13A.</title>
        <authorList>
            <person name="Uke A."/>
            <person name="Chhe C."/>
            <person name="Baramee S."/>
            <person name="Kosugi A."/>
        </authorList>
    </citation>
    <scope>NUCLEOTIDE SEQUENCE [LARGE SCALE GENOMIC DNA]</scope>
    <source>
        <strain evidence="5 6">LC2-13A</strain>
    </source>
</reference>
<evidence type="ECO:0000256" key="3">
    <source>
        <dbReference type="ARBA" id="ARBA00023163"/>
    </source>
</evidence>
<dbReference type="Pfam" id="PF07883">
    <property type="entry name" value="Cupin_2"/>
    <property type="match status" value="1"/>
</dbReference>
<accession>A0ABQ4N934</accession>
<keyword evidence="3" id="KW-0804">Transcription</keyword>
<dbReference type="Gene3D" id="2.60.120.10">
    <property type="entry name" value="Jelly Rolls"/>
    <property type="match status" value="1"/>
</dbReference>
<sequence>MKAVSLYDPEWTDGDYRFRIDAYYYKQWNGFKMPFHSHPTAEMMYVISGRCTVETETESGTETFRLRKGDFILLDAEVRHRLLVGDDSPSRMLNVEFAFAPQTGAVPTLRAAAAAERALGEMLAGRRPYIVLRDTNDVYHNLKSLVLELDETGREDGWMVQLQMSELLIRVARLARQAEHDGKSYDPYVSQAIRFIRQNYDRDIQIRDIAAFVSLHPGYLQRIFGSGWAGR</sequence>
<dbReference type="PANTHER" id="PTHR46796:SF13">
    <property type="entry name" value="HTH-TYPE TRANSCRIPTIONAL ACTIVATOR RHAS"/>
    <property type="match status" value="1"/>
</dbReference>
<keyword evidence="2" id="KW-0238">DNA-binding</keyword>
<dbReference type="EMBL" id="BOVJ01000102">
    <property type="protein sequence ID" value="GIQ64692.1"/>
    <property type="molecule type" value="Genomic_DNA"/>
</dbReference>
<evidence type="ECO:0000256" key="1">
    <source>
        <dbReference type="ARBA" id="ARBA00023015"/>
    </source>
</evidence>
<proteinExistence type="predicted"/>
<dbReference type="InterPro" id="IPR014710">
    <property type="entry name" value="RmlC-like_jellyroll"/>
</dbReference>
<evidence type="ECO:0000313" key="5">
    <source>
        <dbReference type="EMBL" id="GIQ64692.1"/>
    </source>
</evidence>
<comment type="caution">
    <text evidence="5">The sequence shown here is derived from an EMBL/GenBank/DDBJ whole genome shotgun (WGS) entry which is preliminary data.</text>
</comment>
<dbReference type="SUPFAM" id="SSF51182">
    <property type="entry name" value="RmlC-like cupins"/>
    <property type="match status" value="1"/>
</dbReference>
<dbReference type="Gene3D" id="1.10.10.60">
    <property type="entry name" value="Homeodomain-like"/>
    <property type="match status" value="1"/>
</dbReference>
<dbReference type="PANTHER" id="PTHR46796">
    <property type="entry name" value="HTH-TYPE TRANSCRIPTIONAL ACTIVATOR RHAS-RELATED"/>
    <property type="match status" value="1"/>
</dbReference>
<dbReference type="InterPro" id="IPR013096">
    <property type="entry name" value="Cupin_2"/>
</dbReference>
<protein>
    <recommendedName>
        <fullName evidence="4">Cupin type-2 domain-containing protein</fullName>
    </recommendedName>
</protein>
<name>A0ABQ4N934_9BACL</name>
<gene>
    <name evidence="5" type="ORF">PACILC2_32600</name>
</gene>
<dbReference type="CDD" id="cd02208">
    <property type="entry name" value="cupin_RmlC-like"/>
    <property type="match status" value="1"/>
</dbReference>
<keyword evidence="1" id="KW-0805">Transcription regulation</keyword>
<organism evidence="5 6">
    <name type="scientific">Paenibacillus cisolokensis</name>
    <dbReference type="NCBI Taxonomy" id="1658519"/>
    <lineage>
        <taxon>Bacteria</taxon>
        <taxon>Bacillati</taxon>
        <taxon>Bacillota</taxon>
        <taxon>Bacilli</taxon>
        <taxon>Bacillales</taxon>
        <taxon>Paenibacillaceae</taxon>
        <taxon>Paenibacillus</taxon>
    </lineage>
</organism>
<evidence type="ECO:0000313" key="6">
    <source>
        <dbReference type="Proteomes" id="UP000680304"/>
    </source>
</evidence>
<evidence type="ECO:0000259" key="4">
    <source>
        <dbReference type="Pfam" id="PF07883"/>
    </source>
</evidence>
<keyword evidence="6" id="KW-1185">Reference proteome</keyword>
<dbReference type="Proteomes" id="UP000680304">
    <property type="component" value="Unassembled WGS sequence"/>
</dbReference>
<dbReference type="RefSeq" id="WP_244863522.1">
    <property type="nucleotide sequence ID" value="NZ_BOVJ01000102.1"/>
</dbReference>
<evidence type="ECO:0000256" key="2">
    <source>
        <dbReference type="ARBA" id="ARBA00023125"/>
    </source>
</evidence>
<dbReference type="InterPro" id="IPR011051">
    <property type="entry name" value="RmlC_Cupin_sf"/>
</dbReference>
<feature type="domain" description="Cupin type-2" evidence="4">
    <location>
        <begin position="32"/>
        <end position="95"/>
    </location>
</feature>